<dbReference type="AlphaFoldDB" id="A0A1M6R9E1"/>
<evidence type="ECO:0000256" key="1">
    <source>
        <dbReference type="ARBA" id="ARBA00010641"/>
    </source>
</evidence>
<feature type="domain" description="RNA polymerase sigma-70 region 2" evidence="6">
    <location>
        <begin position="21"/>
        <end position="88"/>
    </location>
</feature>
<dbReference type="GO" id="GO:0006352">
    <property type="term" value="P:DNA-templated transcription initiation"/>
    <property type="evidence" value="ECO:0007669"/>
    <property type="project" value="InterPro"/>
</dbReference>
<evidence type="ECO:0000313" key="9">
    <source>
        <dbReference type="Proteomes" id="UP000184474"/>
    </source>
</evidence>
<keyword evidence="3" id="KW-0731">Sigma factor</keyword>
<dbReference type="PANTHER" id="PTHR43133">
    <property type="entry name" value="RNA POLYMERASE ECF-TYPE SIGMA FACTO"/>
    <property type="match status" value="1"/>
</dbReference>
<evidence type="ECO:0000259" key="7">
    <source>
        <dbReference type="Pfam" id="PF08281"/>
    </source>
</evidence>
<keyword evidence="9" id="KW-1185">Reference proteome</keyword>
<dbReference type="InterPro" id="IPR013324">
    <property type="entry name" value="RNA_pol_sigma_r3/r4-like"/>
</dbReference>
<dbReference type="InterPro" id="IPR007627">
    <property type="entry name" value="RNA_pol_sigma70_r2"/>
</dbReference>
<evidence type="ECO:0000259" key="6">
    <source>
        <dbReference type="Pfam" id="PF04542"/>
    </source>
</evidence>
<dbReference type="CDD" id="cd06171">
    <property type="entry name" value="Sigma70_r4"/>
    <property type="match status" value="1"/>
</dbReference>
<evidence type="ECO:0000256" key="2">
    <source>
        <dbReference type="ARBA" id="ARBA00023015"/>
    </source>
</evidence>
<name>A0A1M6R9E1_REIAG</name>
<comment type="similarity">
    <text evidence="1">Belongs to the sigma-70 factor family. ECF subfamily.</text>
</comment>
<dbReference type="RefSeq" id="WP_073122696.1">
    <property type="nucleotide sequence ID" value="NZ_FRAA01000004.1"/>
</dbReference>
<dbReference type="Proteomes" id="UP000184474">
    <property type="component" value="Unassembled WGS sequence"/>
</dbReference>
<dbReference type="EMBL" id="FRAA01000004">
    <property type="protein sequence ID" value="SHK28927.1"/>
    <property type="molecule type" value="Genomic_DNA"/>
</dbReference>
<dbReference type="Gene3D" id="1.10.10.10">
    <property type="entry name" value="Winged helix-like DNA-binding domain superfamily/Winged helix DNA-binding domain"/>
    <property type="match status" value="1"/>
</dbReference>
<protein>
    <submittedName>
        <fullName evidence="8">RNA polymerase sigma-70 factor, ECF subfamily</fullName>
    </submittedName>
</protein>
<keyword evidence="5" id="KW-0804">Transcription</keyword>
<evidence type="ECO:0000313" key="8">
    <source>
        <dbReference type="EMBL" id="SHK28927.1"/>
    </source>
</evidence>
<sequence length="188" mass="21918">MEDALLVLQLQQHDETAFKLLFDRYAKMVYNTALNFLQVQEDAEEVTQDVFLEVHHKIDQFEGKSSIKTWIYRITCNKALERIRSAKRKKRFAFFVSVDDANLQNTIIDHPGVDEEHKEKMALIQRLLGGLAENQRVAFTLFHMEGLTYQEITKVMNISLSSVESLMFRAKSNLKKKLSTTNLFEDEK</sequence>
<organism evidence="8 9">
    <name type="scientific">Reichenbachiella agariperforans</name>
    <dbReference type="NCBI Taxonomy" id="156994"/>
    <lineage>
        <taxon>Bacteria</taxon>
        <taxon>Pseudomonadati</taxon>
        <taxon>Bacteroidota</taxon>
        <taxon>Cytophagia</taxon>
        <taxon>Cytophagales</taxon>
        <taxon>Reichenbachiellaceae</taxon>
        <taxon>Reichenbachiella</taxon>
    </lineage>
</organism>
<evidence type="ECO:0000256" key="4">
    <source>
        <dbReference type="ARBA" id="ARBA00023125"/>
    </source>
</evidence>
<dbReference type="InterPro" id="IPR036388">
    <property type="entry name" value="WH-like_DNA-bd_sf"/>
</dbReference>
<reference evidence="9" key="1">
    <citation type="submission" date="2016-11" db="EMBL/GenBank/DDBJ databases">
        <authorList>
            <person name="Varghese N."/>
            <person name="Submissions S."/>
        </authorList>
    </citation>
    <scope>NUCLEOTIDE SEQUENCE [LARGE SCALE GENOMIC DNA]</scope>
    <source>
        <strain evidence="9">DSM 26134</strain>
    </source>
</reference>
<dbReference type="InterPro" id="IPR039425">
    <property type="entry name" value="RNA_pol_sigma-70-like"/>
</dbReference>
<dbReference type="NCBIfam" id="TIGR02937">
    <property type="entry name" value="sigma70-ECF"/>
    <property type="match status" value="1"/>
</dbReference>
<feature type="domain" description="RNA polymerase sigma factor 70 region 4 type 2" evidence="7">
    <location>
        <begin position="123"/>
        <end position="173"/>
    </location>
</feature>
<dbReference type="Gene3D" id="1.10.1740.10">
    <property type="match status" value="1"/>
</dbReference>
<evidence type="ECO:0000256" key="5">
    <source>
        <dbReference type="ARBA" id="ARBA00023163"/>
    </source>
</evidence>
<gene>
    <name evidence="8" type="ORF">SAMN04488028_10482</name>
</gene>
<dbReference type="GO" id="GO:0016987">
    <property type="term" value="F:sigma factor activity"/>
    <property type="evidence" value="ECO:0007669"/>
    <property type="project" value="UniProtKB-KW"/>
</dbReference>
<dbReference type="InterPro" id="IPR013249">
    <property type="entry name" value="RNA_pol_sigma70_r4_t2"/>
</dbReference>
<dbReference type="SUPFAM" id="SSF88659">
    <property type="entry name" value="Sigma3 and sigma4 domains of RNA polymerase sigma factors"/>
    <property type="match status" value="1"/>
</dbReference>
<dbReference type="SUPFAM" id="SSF88946">
    <property type="entry name" value="Sigma2 domain of RNA polymerase sigma factors"/>
    <property type="match status" value="1"/>
</dbReference>
<dbReference type="InterPro" id="IPR013325">
    <property type="entry name" value="RNA_pol_sigma_r2"/>
</dbReference>
<dbReference type="InterPro" id="IPR014284">
    <property type="entry name" value="RNA_pol_sigma-70_dom"/>
</dbReference>
<evidence type="ECO:0000256" key="3">
    <source>
        <dbReference type="ARBA" id="ARBA00023082"/>
    </source>
</evidence>
<dbReference type="STRING" id="156994.SAMN04488028_10482"/>
<keyword evidence="2" id="KW-0805">Transcription regulation</keyword>
<dbReference type="PANTHER" id="PTHR43133:SF8">
    <property type="entry name" value="RNA POLYMERASE SIGMA FACTOR HI_1459-RELATED"/>
    <property type="match status" value="1"/>
</dbReference>
<proteinExistence type="inferred from homology"/>
<dbReference type="GO" id="GO:0003677">
    <property type="term" value="F:DNA binding"/>
    <property type="evidence" value="ECO:0007669"/>
    <property type="project" value="UniProtKB-KW"/>
</dbReference>
<dbReference type="Pfam" id="PF04542">
    <property type="entry name" value="Sigma70_r2"/>
    <property type="match status" value="1"/>
</dbReference>
<dbReference type="Pfam" id="PF08281">
    <property type="entry name" value="Sigma70_r4_2"/>
    <property type="match status" value="1"/>
</dbReference>
<accession>A0A1M6R9E1</accession>
<keyword evidence="4" id="KW-0238">DNA-binding</keyword>